<keyword evidence="1" id="KW-0378">Hydrolase</keyword>
<proteinExistence type="predicted"/>
<comment type="caution">
    <text evidence="1">The sequence shown here is derived from an EMBL/GenBank/DDBJ whole genome shotgun (WGS) entry which is preliminary data.</text>
</comment>
<gene>
    <name evidence="1" type="ORF">WOB96_10955</name>
</gene>
<dbReference type="InterPro" id="IPR003737">
    <property type="entry name" value="GlcNAc_PI_deacetylase-related"/>
</dbReference>
<dbReference type="GO" id="GO:0016787">
    <property type="term" value="F:hydrolase activity"/>
    <property type="evidence" value="ECO:0007669"/>
    <property type="project" value="UniProtKB-KW"/>
</dbReference>
<dbReference type="Pfam" id="PF02585">
    <property type="entry name" value="PIG-L"/>
    <property type="match status" value="1"/>
</dbReference>
<evidence type="ECO:0000313" key="2">
    <source>
        <dbReference type="Proteomes" id="UP001446205"/>
    </source>
</evidence>
<dbReference type="EC" id="3.5.1.-" evidence="1"/>
<organism evidence="1 2">
    <name type="scientific">Thermithiobacillus plumbiphilus</name>
    <dbReference type="NCBI Taxonomy" id="1729899"/>
    <lineage>
        <taxon>Bacteria</taxon>
        <taxon>Pseudomonadati</taxon>
        <taxon>Pseudomonadota</taxon>
        <taxon>Acidithiobacillia</taxon>
        <taxon>Acidithiobacillales</taxon>
        <taxon>Thermithiobacillaceae</taxon>
        <taxon>Thermithiobacillus</taxon>
    </lineage>
</organism>
<dbReference type="EMBL" id="JBBPCO010000010">
    <property type="protein sequence ID" value="MEK8090279.1"/>
    <property type="molecule type" value="Genomic_DNA"/>
</dbReference>
<keyword evidence="2" id="KW-1185">Reference proteome</keyword>
<dbReference type="SUPFAM" id="SSF102588">
    <property type="entry name" value="LmbE-like"/>
    <property type="match status" value="1"/>
</dbReference>
<dbReference type="Proteomes" id="UP001446205">
    <property type="component" value="Unassembled WGS sequence"/>
</dbReference>
<dbReference type="Gene3D" id="3.40.50.10320">
    <property type="entry name" value="LmbE-like"/>
    <property type="match status" value="1"/>
</dbReference>
<evidence type="ECO:0000313" key="1">
    <source>
        <dbReference type="EMBL" id="MEK8090279.1"/>
    </source>
</evidence>
<dbReference type="InterPro" id="IPR024078">
    <property type="entry name" value="LmbE-like_dom_sf"/>
</dbReference>
<sequence length="272" mass="31012">MTDLAGGERRTLVIAPHPDDEALGLGAYLQRHRPGALVFLADGVPREPRFYSSDQYYDSPDAYRADRQAEAKKVATRFYRAAPGQLHFLNAPDMECVERLPALEAELTRIAEDLRPCAIWSPAYEGGHPDHDVAAFLAARLARRLRVDHWEYALYHYYHGFQQLSFLGEGPAITRALSLEEMAYKKRLLATYASQTHTLRQFRTNVERYRRAPGYDFSRRPVTGAAMYEVWQFPVTPELLVERFSQLQAQEPMPLTAGPAQAFLENARPLML</sequence>
<name>A0ABU9D9R3_9PROT</name>
<accession>A0ABU9D9R3</accession>
<reference evidence="1 2" key="1">
    <citation type="submission" date="2024-04" db="EMBL/GenBank/DDBJ databases">
        <authorList>
            <person name="Abashina T."/>
            <person name="Shaikin A."/>
        </authorList>
    </citation>
    <scope>NUCLEOTIDE SEQUENCE [LARGE SCALE GENOMIC DNA]</scope>
    <source>
        <strain evidence="1 2">AAFK</strain>
    </source>
</reference>
<dbReference type="RefSeq" id="WP_341371334.1">
    <property type="nucleotide sequence ID" value="NZ_JBBPCO010000010.1"/>
</dbReference>
<protein>
    <submittedName>
        <fullName evidence="1">PIG-L family deacetylase</fullName>
        <ecNumber evidence="1">3.5.1.-</ecNumber>
    </submittedName>
</protein>